<evidence type="ECO:0000313" key="2">
    <source>
        <dbReference type="EMBL" id="OMJ94883.1"/>
    </source>
</evidence>
<dbReference type="Proteomes" id="UP000187209">
    <property type="component" value="Unassembled WGS sequence"/>
</dbReference>
<accession>A0A1R2D0Y3</accession>
<organism evidence="2 3">
    <name type="scientific">Stentor coeruleus</name>
    <dbReference type="NCBI Taxonomy" id="5963"/>
    <lineage>
        <taxon>Eukaryota</taxon>
        <taxon>Sar</taxon>
        <taxon>Alveolata</taxon>
        <taxon>Ciliophora</taxon>
        <taxon>Postciliodesmatophora</taxon>
        <taxon>Heterotrichea</taxon>
        <taxon>Heterotrichida</taxon>
        <taxon>Stentoridae</taxon>
        <taxon>Stentor</taxon>
    </lineage>
</organism>
<feature type="transmembrane region" description="Helical" evidence="1">
    <location>
        <begin position="9"/>
        <end position="27"/>
    </location>
</feature>
<dbReference type="EMBL" id="MPUH01000020">
    <property type="protein sequence ID" value="OMJ94883.1"/>
    <property type="molecule type" value="Genomic_DNA"/>
</dbReference>
<keyword evidence="1" id="KW-0472">Membrane</keyword>
<comment type="caution">
    <text evidence="2">The sequence shown here is derived from an EMBL/GenBank/DDBJ whole genome shotgun (WGS) entry which is preliminary data.</text>
</comment>
<evidence type="ECO:0000256" key="1">
    <source>
        <dbReference type="SAM" id="Phobius"/>
    </source>
</evidence>
<feature type="transmembrane region" description="Helical" evidence="1">
    <location>
        <begin position="166"/>
        <end position="186"/>
    </location>
</feature>
<name>A0A1R2D0Y3_9CILI</name>
<proteinExistence type="predicted"/>
<keyword evidence="3" id="KW-1185">Reference proteome</keyword>
<dbReference type="AlphaFoldDB" id="A0A1R2D0Y3"/>
<keyword evidence="1" id="KW-0812">Transmembrane</keyword>
<gene>
    <name evidence="2" type="ORF">SteCoe_1912</name>
</gene>
<feature type="transmembrane region" description="Helical" evidence="1">
    <location>
        <begin position="83"/>
        <end position="106"/>
    </location>
</feature>
<sequence length="213" mass="24300">MYILNRENLVILALLIVIVLNIIMLSTDNYFSLRSLDSVEFGISGAVIQGTQYSYYDILDACTLGKYCKYIDDFKKSGMIVEALVAIDIVILATIIISSLLLTILLRKAIVKKESLSRFRKAFLRTLAYGKNLLFFHPILLNLGIIVWIVISKLDKHSKDIVLHEGLIILIVQCFLSLLSIAYNVWMISSIRRRNMCLLRAKTYKNEDLSFSI</sequence>
<evidence type="ECO:0000313" key="3">
    <source>
        <dbReference type="Proteomes" id="UP000187209"/>
    </source>
</evidence>
<dbReference type="OrthoDB" id="10622751at2759"/>
<feature type="transmembrane region" description="Helical" evidence="1">
    <location>
        <begin position="127"/>
        <end position="151"/>
    </location>
</feature>
<keyword evidence="1" id="KW-1133">Transmembrane helix</keyword>
<protein>
    <submittedName>
        <fullName evidence="2">Uncharacterized protein</fullName>
    </submittedName>
</protein>
<reference evidence="2 3" key="1">
    <citation type="submission" date="2016-11" db="EMBL/GenBank/DDBJ databases">
        <title>The macronuclear genome of Stentor coeruleus: a giant cell with tiny introns.</title>
        <authorList>
            <person name="Slabodnick M."/>
            <person name="Ruby J.G."/>
            <person name="Reiff S.B."/>
            <person name="Swart E.C."/>
            <person name="Gosai S."/>
            <person name="Prabakaran S."/>
            <person name="Witkowska E."/>
            <person name="Larue G.E."/>
            <person name="Fisher S."/>
            <person name="Freeman R.M."/>
            <person name="Gunawardena J."/>
            <person name="Chu W."/>
            <person name="Stover N.A."/>
            <person name="Gregory B.D."/>
            <person name="Nowacki M."/>
            <person name="Derisi J."/>
            <person name="Roy S.W."/>
            <person name="Marshall W.F."/>
            <person name="Sood P."/>
        </authorList>
    </citation>
    <scope>NUCLEOTIDE SEQUENCE [LARGE SCALE GENOMIC DNA]</scope>
    <source>
        <strain evidence="2">WM001</strain>
    </source>
</reference>